<dbReference type="AlphaFoldDB" id="A0A2P2FIX3"/>
<keyword evidence="3" id="KW-1185">Reference proteome</keyword>
<feature type="region of interest" description="Disordered" evidence="1">
    <location>
        <begin position="1"/>
        <end position="43"/>
    </location>
</feature>
<evidence type="ECO:0000313" key="3">
    <source>
        <dbReference type="Proteomes" id="UP000256220"/>
    </source>
</evidence>
<evidence type="ECO:0000313" key="2">
    <source>
        <dbReference type="EMBL" id="KFU76669.1"/>
    </source>
</evidence>
<gene>
    <name evidence="2" type="ORF">BB31_35105</name>
</gene>
<dbReference type="RefSeq" id="WP_034320920.1">
    <property type="nucleotide sequence ID" value="NZ_JFBM01000041.1"/>
</dbReference>
<organism evidence="2 3">
    <name type="scientific">Amycolatopsis lurida NRRL 2430</name>
    <dbReference type="NCBI Taxonomy" id="1460371"/>
    <lineage>
        <taxon>Bacteria</taxon>
        <taxon>Bacillati</taxon>
        <taxon>Actinomycetota</taxon>
        <taxon>Actinomycetes</taxon>
        <taxon>Pseudonocardiales</taxon>
        <taxon>Pseudonocardiaceae</taxon>
        <taxon>Amycolatopsis</taxon>
    </lineage>
</organism>
<dbReference type="Proteomes" id="UP000256220">
    <property type="component" value="Unassembled WGS sequence"/>
</dbReference>
<comment type="caution">
    <text evidence="2">The sequence shown here is derived from an EMBL/GenBank/DDBJ whole genome shotgun (WGS) entry which is preliminary data.</text>
</comment>
<accession>A0A2P2FIX3</accession>
<reference evidence="2 3" key="1">
    <citation type="journal article" date="2014" name="Genome Announc.">
        <title>Draft Genome Sequence of Amycolatopsis lurida NRRL 2430, Producer of the Glycopeptide Family Antibiotic Ristocetin.</title>
        <authorList>
            <person name="Kwun M.J."/>
            <person name="Hong H.J."/>
        </authorList>
    </citation>
    <scope>NUCLEOTIDE SEQUENCE [LARGE SCALE GENOMIC DNA]</scope>
    <source>
        <strain evidence="2 3">NRRL 2430</strain>
    </source>
</reference>
<evidence type="ECO:0000256" key="1">
    <source>
        <dbReference type="SAM" id="MobiDB-lite"/>
    </source>
</evidence>
<proteinExistence type="predicted"/>
<evidence type="ECO:0008006" key="4">
    <source>
        <dbReference type="Google" id="ProtNLM"/>
    </source>
</evidence>
<name>A0A2P2FIX3_AMYLU</name>
<protein>
    <recommendedName>
        <fullName evidence="4">SPOR domain-containing protein</fullName>
    </recommendedName>
</protein>
<dbReference type="EMBL" id="JFBM01000041">
    <property type="protein sequence ID" value="KFU76669.1"/>
    <property type="molecule type" value="Genomic_DNA"/>
</dbReference>
<sequence length="71" mass="8047">MTDEHRPDTDPGSDPKWYYNTTTGQVEHGTLSRSVDRLGPYPDEATAHRALEIAMERTAAADRADRDWNDD</sequence>